<reference evidence="3" key="1">
    <citation type="submission" date="2021-04" db="EMBL/GenBank/DDBJ databases">
        <authorList>
            <person name="Pira H."/>
            <person name="Risdian C."/>
            <person name="Wink J."/>
        </authorList>
    </citation>
    <scope>NUCLEOTIDE SEQUENCE</scope>
    <source>
        <strain evidence="3">WH158</strain>
    </source>
</reference>
<accession>A0A9X1F2K4</accession>
<dbReference type="Pfam" id="PF10110">
    <property type="entry name" value="GPDPase_memb"/>
    <property type="match status" value="1"/>
</dbReference>
<feature type="transmembrane region" description="Helical" evidence="1">
    <location>
        <begin position="113"/>
        <end position="146"/>
    </location>
</feature>
<dbReference type="AlphaFoldDB" id="A0A9X1F2K4"/>
<feature type="transmembrane region" description="Helical" evidence="1">
    <location>
        <begin position="69"/>
        <end position="92"/>
    </location>
</feature>
<keyword evidence="1" id="KW-1133">Transmembrane helix</keyword>
<evidence type="ECO:0000313" key="3">
    <source>
        <dbReference type="EMBL" id="MBV7259125.1"/>
    </source>
</evidence>
<organism evidence="3 4">
    <name type="scientific">Erythrobacter crassostreae</name>
    <dbReference type="NCBI Taxonomy" id="2828328"/>
    <lineage>
        <taxon>Bacteria</taxon>
        <taxon>Pseudomonadati</taxon>
        <taxon>Pseudomonadota</taxon>
        <taxon>Alphaproteobacteria</taxon>
        <taxon>Sphingomonadales</taxon>
        <taxon>Erythrobacteraceae</taxon>
        <taxon>Erythrobacter/Porphyrobacter group</taxon>
        <taxon>Erythrobacter</taxon>
    </lineage>
</organism>
<dbReference type="Proteomes" id="UP001138681">
    <property type="component" value="Unassembled WGS sequence"/>
</dbReference>
<comment type="caution">
    <text evidence="3">The sequence shown here is derived from an EMBL/GenBank/DDBJ whole genome shotgun (WGS) entry which is preliminary data.</text>
</comment>
<feature type="domain" description="Glycerophosphoryl diester phosphodiesterase membrane" evidence="2">
    <location>
        <begin position="130"/>
        <end position="226"/>
    </location>
</feature>
<dbReference type="RefSeq" id="WP_218404361.1">
    <property type="nucleotide sequence ID" value="NZ_JAGSPC010000001.1"/>
</dbReference>
<dbReference type="EMBL" id="JAGSPC010000001">
    <property type="protein sequence ID" value="MBV7259125.1"/>
    <property type="molecule type" value="Genomic_DNA"/>
</dbReference>
<evidence type="ECO:0000313" key="4">
    <source>
        <dbReference type="Proteomes" id="UP001138681"/>
    </source>
</evidence>
<feature type="transmembrane region" description="Helical" evidence="1">
    <location>
        <begin position="231"/>
        <end position="257"/>
    </location>
</feature>
<sequence>MTFDMNAAWSRAMVLARENFSLLTVIAGIFLLLPTVAIYLILPDMATLADPTANPDMTPEQMVEMFAPVLGWLFPIMLIQFVGYNAMVGLMGSSRPTVGQALGIGVKAMPSIIAAFVIFMVVYMLASIIVVIPVSILTAVTGAAAIGALAPIMILAVAIFLATRLSLTMPVVLIEATLNPFKAMKRSWDLTGPQQWRVMGFWAILVVAYIVILLLVSGLLGLIAAMAGGGLASGLILGLSNGAMAVVVGIGQCALAVSIYNQLAGPNDAEAAATFD</sequence>
<protein>
    <submittedName>
        <fullName evidence="3">Glycerophosphoryl diester phosphodiesterase membrane domain-containing protein</fullName>
    </submittedName>
</protein>
<evidence type="ECO:0000259" key="2">
    <source>
        <dbReference type="Pfam" id="PF10110"/>
    </source>
</evidence>
<feature type="transmembrane region" description="Helical" evidence="1">
    <location>
        <begin position="20"/>
        <end position="42"/>
    </location>
</feature>
<keyword evidence="1" id="KW-0472">Membrane</keyword>
<name>A0A9X1F2K4_9SPHN</name>
<keyword evidence="1" id="KW-0812">Transmembrane</keyword>
<gene>
    <name evidence="3" type="ORF">KCG46_06010</name>
</gene>
<proteinExistence type="predicted"/>
<evidence type="ECO:0000256" key="1">
    <source>
        <dbReference type="SAM" id="Phobius"/>
    </source>
</evidence>
<dbReference type="InterPro" id="IPR018476">
    <property type="entry name" value="GlyceroP-diester-Pdiesterase_M"/>
</dbReference>
<feature type="transmembrane region" description="Helical" evidence="1">
    <location>
        <begin position="199"/>
        <end position="225"/>
    </location>
</feature>
<keyword evidence="4" id="KW-1185">Reference proteome</keyword>